<reference evidence="2" key="1">
    <citation type="journal article" date="2023" name="Insect Mol. Biol.">
        <title>Genome sequencing provides insights into the evolution of gene families encoding plant cell wall-degrading enzymes in longhorned beetles.</title>
        <authorList>
            <person name="Shin N.R."/>
            <person name="Okamura Y."/>
            <person name="Kirsch R."/>
            <person name="Pauchet Y."/>
        </authorList>
    </citation>
    <scope>NUCLEOTIDE SEQUENCE</scope>
    <source>
        <strain evidence="2">AMC_N1</strain>
    </source>
</reference>
<protein>
    <submittedName>
        <fullName evidence="2">Uncharacterized protein</fullName>
    </submittedName>
</protein>
<dbReference type="InterPro" id="IPR002347">
    <property type="entry name" value="SDR_fam"/>
</dbReference>
<dbReference type="Proteomes" id="UP001162162">
    <property type="component" value="Unassembled WGS sequence"/>
</dbReference>
<dbReference type="PANTHER" id="PTHR43157:SF31">
    <property type="entry name" value="PHOSPHATIDYLINOSITOL-GLYCAN BIOSYNTHESIS CLASS F PROTEIN"/>
    <property type="match status" value="1"/>
</dbReference>
<evidence type="ECO:0000313" key="3">
    <source>
        <dbReference type="Proteomes" id="UP001162162"/>
    </source>
</evidence>
<dbReference type="PANTHER" id="PTHR43157">
    <property type="entry name" value="PHOSPHATIDYLINOSITOL-GLYCAN BIOSYNTHESIS CLASS F PROTEIN-RELATED"/>
    <property type="match status" value="1"/>
</dbReference>
<dbReference type="GO" id="GO:0016491">
    <property type="term" value="F:oxidoreductase activity"/>
    <property type="evidence" value="ECO:0007669"/>
    <property type="project" value="UniProtKB-KW"/>
</dbReference>
<comment type="caution">
    <text evidence="2">The sequence shown here is derived from an EMBL/GenBank/DDBJ whole genome shotgun (WGS) entry which is preliminary data.</text>
</comment>
<sequence>MARIVNVSSCAHVLGTTDFEDINNRETYISGRAYAQSKLALVLFTKHLDNLLKTENVFVQAHSVHPGMVNTDLFNGTVLKSLAPWVPALFFKDPQQGAIPIVYACLSSDLEGKGGTYITNCQVTASSKITYSIELQERLFNITKKLLKIEQFGVPN</sequence>
<dbReference type="Pfam" id="PF00106">
    <property type="entry name" value="adh_short"/>
    <property type="match status" value="1"/>
</dbReference>
<dbReference type="SUPFAM" id="SSF51735">
    <property type="entry name" value="NAD(P)-binding Rossmann-fold domains"/>
    <property type="match status" value="1"/>
</dbReference>
<gene>
    <name evidence="2" type="ORF">NQ318_009001</name>
</gene>
<organism evidence="2 3">
    <name type="scientific">Aromia moschata</name>
    <dbReference type="NCBI Taxonomy" id="1265417"/>
    <lineage>
        <taxon>Eukaryota</taxon>
        <taxon>Metazoa</taxon>
        <taxon>Ecdysozoa</taxon>
        <taxon>Arthropoda</taxon>
        <taxon>Hexapoda</taxon>
        <taxon>Insecta</taxon>
        <taxon>Pterygota</taxon>
        <taxon>Neoptera</taxon>
        <taxon>Endopterygota</taxon>
        <taxon>Coleoptera</taxon>
        <taxon>Polyphaga</taxon>
        <taxon>Cucujiformia</taxon>
        <taxon>Chrysomeloidea</taxon>
        <taxon>Cerambycidae</taxon>
        <taxon>Cerambycinae</taxon>
        <taxon>Callichromatini</taxon>
        <taxon>Aromia</taxon>
    </lineage>
</organism>
<dbReference type="Gene3D" id="3.40.50.720">
    <property type="entry name" value="NAD(P)-binding Rossmann-like Domain"/>
    <property type="match status" value="1"/>
</dbReference>
<keyword evidence="1" id="KW-0560">Oxidoreductase</keyword>
<name>A0AAV8XDR5_9CUCU</name>
<dbReference type="EMBL" id="JAPWTK010000712">
    <property type="protein sequence ID" value="KAJ8936785.1"/>
    <property type="molecule type" value="Genomic_DNA"/>
</dbReference>
<dbReference type="InterPro" id="IPR036291">
    <property type="entry name" value="NAD(P)-bd_dom_sf"/>
</dbReference>
<dbReference type="AlphaFoldDB" id="A0AAV8XDR5"/>
<accession>A0AAV8XDR5</accession>
<keyword evidence="3" id="KW-1185">Reference proteome</keyword>
<evidence type="ECO:0000313" key="2">
    <source>
        <dbReference type="EMBL" id="KAJ8936785.1"/>
    </source>
</evidence>
<proteinExistence type="predicted"/>
<evidence type="ECO:0000256" key="1">
    <source>
        <dbReference type="ARBA" id="ARBA00023002"/>
    </source>
</evidence>